<dbReference type="EMBL" id="CAJNIZ010020724">
    <property type="protein sequence ID" value="CAE7444660.1"/>
    <property type="molecule type" value="Genomic_DNA"/>
</dbReference>
<evidence type="ECO:0000313" key="2">
    <source>
        <dbReference type="EMBL" id="CAE7444660.1"/>
    </source>
</evidence>
<proteinExistence type="predicted"/>
<dbReference type="AlphaFoldDB" id="A0A812RLL7"/>
<keyword evidence="3" id="KW-1185">Reference proteome</keyword>
<comment type="caution">
    <text evidence="2">The sequence shown here is derived from an EMBL/GenBank/DDBJ whole genome shotgun (WGS) entry which is preliminary data.</text>
</comment>
<dbReference type="Proteomes" id="UP000649617">
    <property type="component" value="Unassembled WGS sequence"/>
</dbReference>
<sequence>MVPVTTLLLPKNLAPFASLSFDEAARQAGCEASLRETPSWMLLELRGGPRERIAGAAKAHEVAEAAAAERDGDTTGEKTGGGSPQRVSRMVPSESTCSKRPTEPLPAPPRSITGDANGRQPLTPPTVTVTKQVPGPGEVSTTPPRSASNSSTTLLLSMPSVSAAMRLLKNWDIPRRAGVQMEVEALTSADEGAVLRLNGTSVANAVACVLLQQAQWLERPTL</sequence>
<feature type="compositionally biased region" description="Low complexity" evidence="1">
    <location>
        <begin position="125"/>
        <end position="136"/>
    </location>
</feature>
<dbReference type="OrthoDB" id="425704at2759"/>
<feature type="compositionally biased region" description="Basic and acidic residues" evidence="1">
    <location>
        <begin position="63"/>
        <end position="76"/>
    </location>
</feature>
<organism evidence="2 3">
    <name type="scientific">Symbiodinium pilosum</name>
    <name type="common">Dinoflagellate</name>
    <dbReference type="NCBI Taxonomy" id="2952"/>
    <lineage>
        <taxon>Eukaryota</taxon>
        <taxon>Sar</taxon>
        <taxon>Alveolata</taxon>
        <taxon>Dinophyceae</taxon>
        <taxon>Suessiales</taxon>
        <taxon>Symbiodiniaceae</taxon>
        <taxon>Symbiodinium</taxon>
    </lineage>
</organism>
<name>A0A812RLL7_SYMPI</name>
<feature type="region of interest" description="Disordered" evidence="1">
    <location>
        <begin position="63"/>
        <end position="152"/>
    </location>
</feature>
<protein>
    <submittedName>
        <fullName evidence="2">PCBP3 protein</fullName>
    </submittedName>
</protein>
<reference evidence="2" key="1">
    <citation type="submission" date="2021-02" db="EMBL/GenBank/DDBJ databases">
        <authorList>
            <person name="Dougan E. K."/>
            <person name="Rhodes N."/>
            <person name="Thang M."/>
            <person name="Chan C."/>
        </authorList>
    </citation>
    <scope>NUCLEOTIDE SEQUENCE</scope>
</reference>
<evidence type="ECO:0000256" key="1">
    <source>
        <dbReference type="SAM" id="MobiDB-lite"/>
    </source>
</evidence>
<gene>
    <name evidence="2" type="primary">PCBP3</name>
    <name evidence="2" type="ORF">SPIL2461_LOCUS10827</name>
</gene>
<accession>A0A812RLL7</accession>
<evidence type="ECO:0000313" key="3">
    <source>
        <dbReference type="Proteomes" id="UP000649617"/>
    </source>
</evidence>